<reference evidence="1 2" key="1">
    <citation type="submission" date="2019-02" db="EMBL/GenBank/DDBJ databases">
        <title>Arundinibacter roseus gen. nov., sp. nov., a new member of the family Cytophagaceae.</title>
        <authorList>
            <person name="Szuroczki S."/>
            <person name="Khayer B."/>
            <person name="Sproer C."/>
            <person name="Toumi M."/>
            <person name="Szabo A."/>
            <person name="Felfoldi T."/>
            <person name="Schumann P."/>
            <person name="Toth E."/>
        </authorList>
    </citation>
    <scope>NUCLEOTIDE SEQUENCE [LARGE SCALE GENOMIC DNA]</scope>
    <source>
        <strain evidence="1 2">DMA-k-7a</strain>
    </source>
</reference>
<gene>
    <name evidence="1" type="ORF">EZE20_17735</name>
</gene>
<protein>
    <recommendedName>
        <fullName evidence="3">DUF5017 domain-containing protein</fullName>
    </recommendedName>
</protein>
<proteinExistence type="predicted"/>
<evidence type="ECO:0008006" key="3">
    <source>
        <dbReference type="Google" id="ProtNLM"/>
    </source>
</evidence>
<dbReference type="RefSeq" id="WP_132120130.1">
    <property type="nucleotide sequence ID" value="NZ_SMJU01000011.1"/>
</dbReference>
<comment type="caution">
    <text evidence="1">The sequence shown here is derived from an EMBL/GenBank/DDBJ whole genome shotgun (WGS) entry which is preliminary data.</text>
</comment>
<name>A0A4V2X981_9BACT</name>
<dbReference type="AlphaFoldDB" id="A0A4V2X981"/>
<evidence type="ECO:0000313" key="2">
    <source>
        <dbReference type="Proteomes" id="UP000295706"/>
    </source>
</evidence>
<dbReference type="OrthoDB" id="1426872at2"/>
<sequence>MKSFKNICFFAVAGLLLASCENEELAVDVPFSVDKVTTKVGETVTFTVGAGANLSSIYTGDAGKDYDKSRINLVEMKGFSEDYLRNNLVATRLPDLKEYFWHVPDSPTLPANMSLSKGNLTIYDGKLVAWDVSNSTNSNYLSFEVPNEPITWTIKPENAVLPAMLRYNNATLSGLGALNTVANNAVSLWMSFPDGFTKDSQQGTSMRYAVQFVIDGKASAPIYLTGTFRELLQATNINLQAAIAAWLTANPTANAKAGIDEIRITLNADNPATTDDDGDLLNYVGKVYIQEIRVGAGDNMIKAFDKGFSFSYIYPGTTRTFEYKYTKAGTYKATLVSTFVGRKQYSGDGYQTNRPEEISASEYPLERRIKSVQIVVE</sequence>
<dbReference type="Proteomes" id="UP000295706">
    <property type="component" value="Unassembled WGS sequence"/>
</dbReference>
<dbReference type="PROSITE" id="PS51257">
    <property type="entry name" value="PROKAR_LIPOPROTEIN"/>
    <property type="match status" value="1"/>
</dbReference>
<evidence type="ECO:0000313" key="1">
    <source>
        <dbReference type="EMBL" id="TDB62775.1"/>
    </source>
</evidence>
<accession>A0A4V2X981</accession>
<keyword evidence="2" id="KW-1185">Reference proteome</keyword>
<dbReference type="EMBL" id="SMJU01000011">
    <property type="protein sequence ID" value="TDB62775.1"/>
    <property type="molecule type" value="Genomic_DNA"/>
</dbReference>
<organism evidence="1 2">
    <name type="scientific">Arundinibacter roseus</name>
    <dbReference type="NCBI Taxonomy" id="2070510"/>
    <lineage>
        <taxon>Bacteria</taxon>
        <taxon>Pseudomonadati</taxon>
        <taxon>Bacteroidota</taxon>
        <taxon>Cytophagia</taxon>
        <taxon>Cytophagales</taxon>
        <taxon>Spirosomataceae</taxon>
        <taxon>Arundinibacter</taxon>
    </lineage>
</organism>